<sequence>MIHVLEDTTVAMPSEDKPDLKGGHPPAVKVAGGVRITQRRPSQSEPDTRSSEESEARHPNNAIRMTISGAPIRGDKDFPTAAVKAIHSKPLPLHQQSHVANTHHIQQPKK</sequence>
<dbReference type="EMBL" id="JYDL01000019">
    <property type="protein sequence ID" value="KRX24117.1"/>
    <property type="molecule type" value="Genomic_DNA"/>
</dbReference>
<dbReference type="GO" id="GO:0097190">
    <property type="term" value="P:apoptotic signaling pathway"/>
    <property type="evidence" value="ECO:0007669"/>
    <property type="project" value="TreeGrafter"/>
</dbReference>
<accession>A0A0V0SCY2</accession>
<evidence type="ECO:0000313" key="2">
    <source>
        <dbReference type="EMBL" id="KRX24117.1"/>
    </source>
</evidence>
<comment type="caution">
    <text evidence="2">The sequence shown here is derived from an EMBL/GenBank/DDBJ whole genome shotgun (WGS) entry which is preliminary data.</text>
</comment>
<dbReference type="STRING" id="6336.A0A0V0SCY2"/>
<dbReference type="PANTHER" id="PTHR13177">
    <property type="entry name" value="DEATH-ASSOCIATED PROTEIN 1"/>
    <property type="match status" value="1"/>
</dbReference>
<dbReference type="InterPro" id="IPR024130">
    <property type="entry name" value="DAP1/DAPL1"/>
</dbReference>
<dbReference type="GO" id="GO:0070513">
    <property type="term" value="F:death domain binding"/>
    <property type="evidence" value="ECO:0007669"/>
    <property type="project" value="TreeGrafter"/>
</dbReference>
<evidence type="ECO:0000313" key="3">
    <source>
        <dbReference type="Proteomes" id="UP000054630"/>
    </source>
</evidence>
<organism evidence="2 3">
    <name type="scientific">Trichinella nelsoni</name>
    <dbReference type="NCBI Taxonomy" id="6336"/>
    <lineage>
        <taxon>Eukaryota</taxon>
        <taxon>Metazoa</taxon>
        <taxon>Ecdysozoa</taxon>
        <taxon>Nematoda</taxon>
        <taxon>Enoplea</taxon>
        <taxon>Dorylaimia</taxon>
        <taxon>Trichinellida</taxon>
        <taxon>Trichinellidae</taxon>
        <taxon>Trichinella</taxon>
    </lineage>
</organism>
<dbReference type="GO" id="GO:0034198">
    <property type="term" value="P:cellular response to amino acid starvation"/>
    <property type="evidence" value="ECO:0007669"/>
    <property type="project" value="TreeGrafter"/>
</dbReference>
<reference evidence="2 3" key="1">
    <citation type="submission" date="2015-01" db="EMBL/GenBank/DDBJ databases">
        <title>Evolution of Trichinella species and genotypes.</title>
        <authorList>
            <person name="Korhonen P.K."/>
            <person name="Edoardo P."/>
            <person name="Giuseppe L.R."/>
            <person name="Gasser R.B."/>
        </authorList>
    </citation>
    <scope>NUCLEOTIDE SEQUENCE [LARGE SCALE GENOMIC DNA]</scope>
    <source>
        <strain evidence="2">ISS37</strain>
    </source>
</reference>
<feature type="compositionally biased region" description="Basic and acidic residues" evidence="1">
    <location>
        <begin position="46"/>
        <end position="58"/>
    </location>
</feature>
<keyword evidence="3" id="KW-1185">Reference proteome</keyword>
<dbReference type="OrthoDB" id="5973225at2759"/>
<dbReference type="PANTHER" id="PTHR13177:SF4">
    <property type="entry name" value="GEO09647P1"/>
    <property type="match status" value="1"/>
</dbReference>
<name>A0A0V0SCY2_9BILA</name>
<protein>
    <submittedName>
        <fullName evidence="2">Death-associated protein 1</fullName>
    </submittedName>
</protein>
<gene>
    <name evidence="2" type="primary">DAP</name>
    <name evidence="2" type="ORF">T07_4408</name>
</gene>
<dbReference type="AlphaFoldDB" id="A0A0V0SCY2"/>
<feature type="region of interest" description="Disordered" evidence="1">
    <location>
        <begin position="1"/>
        <end position="62"/>
    </location>
</feature>
<proteinExistence type="predicted"/>
<dbReference type="Proteomes" id="UP000054630">
    <property type="component" value="Unassembled WGS sequence"/>
</dbReference>
<feature type="compositionally biased region" description="Polar residues" evidence="1">
    <location>
        <begin position="94"/>
        <end position="110"/>
    </location>
</feature>
<dbReference type="GO" id="GO:0010507">
    <property type="term" value="P:negative regulation of autophagy"/>
    <property type="evidence" value="ECO:0007669"/>
    <property type="project" value="TreeGrafter"/>
</dbReference>
<dbReference type="Pfam" id="PF15228">
    <property type="entry name" value="DAP"/>
    <property type="match status" value="1"/>
</dbReference>
<feature type="region of interest" description="Disordered" evidence="1">
    <location>
        <begin position="89"/>
        <end position="110"/>
    </location>
</feature>
<evidence type="ECO:0000256" key="1">
    <source>
        <dbReference type="SAM" id="MobiDB-lite"/>
    </source>
</evidence>